<protein>
    <submittedName>
        <fullName evidence="1">Uncharacterized protein</fullName>
    </submittedName>
</protein>
<evidence type="ECO:0000313" key="2">
    <source>
        <dbReference type="Proteomes" id="UP001157006"/>
    </source>
</evidence>
<reference evidence="1 2" key="1">
    <citation type="submission" date="2023-01" db="EMBL/GenBank/DDBJ databases">
        <authorList>
            <person name="Kreplak J."/>
        </authorList>
    </citation>
    <scope>NUCLEOTIDE SEQUENCE [LARGE SCALE GENOMIC DNA]</scope>
</reference>
<dbReference type="EMBL" id="OX451740">
    <property type="protein sequence ID" value="CAI8615368.1"/>
    <property type="molecule type" value="Genomic_DNA"/>
</dbReference>
<name>A0AAV1AZR4_VICFA</name>
<keyword evidence="2" id="KW-1185">Reference proteome</keyword>
<organism evidence="1 2">
    <name type="scientific">Vicia faba</name>
    <name type="common">Broad bean</name>
    <name type="synonym">Faba vulgaris</name>
    <dbReference type="NCBI Taxonomy" id="3906"/>
    <lineage>
        <taxon>Eukaryota</taxon>
        <taxon>Viridiplantae</taxon>
        <taxon>Streptophyta</taxon>
        <taxon>Embryophyta</taxon>
        <taxon>Tracheophyta</taxon>
        <taxon>Spermatophyta</taxon>
        <taxon>Magnoliopsida</taxon>
        <taxon>eudicotyledons</taxon>
        <taxon>Gunneridae</taxon>
        <taxon>Pentapetalae</taxon>
        <taxon>rosids</taxon>
        <taxon>fabids</taxon>
        <taxon>Fabales</taxon>
        <taxon>Fabaceae</taxon>
        <taxon>Papilionoideae</taxon>
        <taxon>50 kb inversion clade</taxon>
        <taxon>NPAAA clade</taxon>
        <taxon>Hologalegina</taxon>
        <taxon>IRL clade</taxon>
        <taxon>Fabeae</taxon>
        <taxon>Vicia</taxon>
    </lineage>
</organism>
<sequence length="139" mass="15867">MENIKQEVSELRREMINLKAIMEHLTGLIEILVSAQVNPSKKEEVMEKVFIETMKSFFHEKMIINAPSDFLNKVNMGVHLEEDVRKGFLYKDGGSASGVKKFNNNFSKKRVGGRNNHRQNHHVPSIIHAFNLPSVASVH</sequence>
<dbReference type="Proteomes" id="UP001157006">
    <property type="component" value="Chromosome 5"/>
</dbReference>
<gene>
    <name evidence="1" type="ORF">VFH_V175560</name>
</gene>
<dbReference type="AlphaFoldDB" id="A0AAV1AZR4"/>
<evidence type="ECO:0000313" key="1">
    <source>
        <dbReference type="EMBL" id="CAI8615368.1"/>
    </source>
</evidence>
<proteinExistence type="predicted"/>
<accession>A0AAV1AZR4</accession>